<proteinExistence type="predicted"/>
<feature type="compositionally biased region" description="Basic and acidic residues" evidence="1">
    <location>
        <begin position="112"/>
        <end position="123"/>
    </location>
</feature>
<reference evidence="3 4" key="1">
    <citation type="submission" date="2020-06" db="EMBL/GenBank/DDBJ databases">
        <title>Actinomadura xiongansis sp. nov., isolated from soil of Baiyangdian.</title>
        <authorList>
            <person name="Zhang X."/>
        </authorList>
    </citation>
    <scope>NUCLEOTIDE SEQUENCE [LARGE SCALE GENOMIC DNA]</scope>
    <source>
        <strain evidence="3 4">HBUM206468</strain>
    </source>
</reference>
<comment type="caution">
    <text evidence="3">The sequence shown here is derived from an EMBL/GenBank/DDBJ whole genome shotgun (WGS) entry which is preliminary data.</text>
</comment>
<accession>A0ABR7LPI3</accession>
<feature type="chain" id="PRO_5047248868" description="Lipoprotein" evidence="2">
    <location>
        <begin position="24"/>
        <end position="184"/>
    </location>
</feature>
<evidence type="ECO:0000313" key="3">
    <source>
        <dbReference type="EMBL" id="MBC6466763.1"/>
    </source>
</evidence>
<sequence length="184" mass="19628">MRRRKLALPAMIPMLVLGLSACGANGLTGNAAPQSKKTDEITAMRNFAKCMRDNGVNMADPVQDGNGGIRIEAKGGKGEGPEKHEAAEAKCRHLQPNGGEPPKLSAEQLAQAREHSKCMREHGINMPDPDEQGRVMVKRTAEPGSGGKSERLGDDPDSQKFKDANKACRHLRPKGGPDEKGNGG</sequence>
<dbReference type="EMBL" id="JABVEC010000009">
    <property type="protein sequence ID" value="MBC6466763.1"/>
    <property type="molecule type" value="Genomic_DNA"/>
</dbReference>
<dbReference type="Proteomes" id="UP000805614">
    <property type="component" value="Unassembled WGS sequence"/>
</dbReference>
<protein>
    <recommendedName>
        <fullName evidence="5">Lipoprotein</fullName>
    </recommendedName>
</protein>
<gene>
    <name evidence="3" type="ORF">HKK74_14810</name>
</gene>
<dbReference type="PROSITE" id="PS51257">
    <property type="entry name" value="PROKAR_LIPOPROTEIN"/>
    <property type="match status" value="1"/>
</dbReference>
<keyword evidence="2" id="KW-0732">Signal</keyword>
<evidence type="ECO:0000313" key="4">
    <source>
        <dbReference type="Proteomes" id="UP000805614"/>
    </source>
</evidence>
<feature type="region of interest" description="Disordered" evidence="1">
    <location>
        <begin position="75"/>
        <end position="184"/>
    </location>
</feature>
<evidence type="ECO:0008006" key="5">
    <source>
        <dbReference type="Google" id="ProtNLM"/>
    </source>
</evidence>
<feature type="compositionally biased region" description="Basic and acidic residues" evidence="1">
    <location>
        <begin position="175"/>
        <end position="184"/>
    </location>
</feature>
<evidence type="ECO:0000256" key="2">
    <source>
        <dbReference type="SAM" id="SignalP"/>
    </source>
</evidence>
<feature type="compositionally biased region" description="Basic and acidic residues" evidence="1">
    <location>
        <begin position="75"/>
        <end position="91"/>
    </location>
</feature>
<dbReference type="RefSeq" id="WP_187243767.1">
    <property type="nucleotide sequence ID" value="NZ_BAAAOK010000030.1"/>
</dbReference>
<organism evidence="3 4">
    <name type="scientific">Actinomadura alba</name>
    <dbReference type="NCBI Taxonomy" id="406431"/>
    <lineage>
        <taxon>Bacteria</taxon>
        <taxon>Bacillati</taxon>
        <taxon>Actinomycetota</taxon>
        <taxon>Actinomycetes</taxon>
        <taxon>Streptosporangiales</taxon>
        <taxon>Thermomonosporaceae</taxon>
        <taxon>Actinomadura</taxon>
    </lineage>
</organism>
<feature type="compositionally biased region" description="Basic and acidic residues" evidence="1">
    <location>
        <begin position="148"/>
        <end position="166"/>
    </location>
</feature>
<feature type="signal peptide" evidence="2">
    <location>
        <begin position="1"/>
        <end position="23"/>
    </location>
</feature>
<name>A0ABR7LPI3_9ACTN</name>
<evidence type="ECO:0000256" key="1">
    <source>
        <dbReference type="SAM" id="MobiDB-lite"/>
    </source>
</evidence>
<keyword evidence="4" id="KW-1185">Reference proteome</keyword>